<sequence length="258" mass="26832">MTFVAAPGACRLLPAQPTRPARPGRALRLPTLALAAPARRSSLVSALASSLLAAEGHLERWVADVQRSAETRLQACLLGLLVTAQRLLRWVQLAAMALTLQRSAEAAAAAQQQQQMQLAYAGAAVGGSDAAVPSSSPSPAPTSSSPAPEAGSMIGFIGGAATGAVEQLRHTLNDAGAGMGEKMAALERTASSLQSSLFRAAQEHSTNVRSNPSGGMWKQPSVDAVISEEERLRAAVFAQVFAELQQKDNKELGYSAQP</sequence>
<evidence type="ECO:0000256" key="1">
    <source>
        <dbReference type="SAM" id="MobiDB-lite"/>
    </source>
</evidence>
<keyword evidence="3" id="KW-1185">Reference proteome</keyword>
<evidence type="ECO:0000313" key="3">
    <source>
        <dbReference type="Proteomes" id="UP000239899"/>
    </source>
</evidence>
<dbReference type="OrthoDB" id="514031at2759"/>
<organism evidence="2 3">
    <name type="scientific">Chlorella sorokiniana</name>
    <name type="common">Freshwater green alga</name>
    <dbReference type="NCBI Taxonomy" id="3076"/>
    <lineage>
        <taxon>Eukaryota</taxon>
        <taxon>Viridiplantae</taxon>
        <taxon>Chlorophyta</taxon>
        <taxon>core chlorophytes</taxon>
        <taxon>Trebouxiophyceae</taxon>
        <taxon>Chlorellales</taxon>
        <taxon>Chlorellaceae</taxon>
        <taxon>Chlorella clade</taxon>
        <taxon>Chlorella</taxon>
    </lineage>
</organism>
<reference evidence="2 3" key="1">
    <citation type="journal article" date="2018" name="Plant J.">
        <title>Genome sequences of Chlorella sorokiniana UTEX 1602 and Micractinium conductrix SAG 241.80: implications to maltose excretion by a green alga.</title>
        <authorList>
            <person name="Arriola M.B."/>
            <person name="Velmurugan N."/>
            <person name="Zhang Y."/>
            <person name="Plunkett M.H."/>
            <person name="Hondzo H."/>
            <person name="Barney B.M."/>
        </authorList>
    </citation>
    <scope>NUCLEOTIDE SEQUENCE [LARGE SCALE GENOMIC DNA]</scope>
    <source>
        <strain evidence="3">UTEX 1602</strain>
    </source>
</reference>
<proteinExistence type="predicted"/>
<evidence type="ECO:0000313" key="2">
    <source>
        <dbReference type="EMBL" id="PRW59326.1"/>
    </source>
</evidence>
<comment type="caution">
    <text evidence="2">The sequence shown here is derived from an EMBL/GenBank/DDBJ whole genome shotgun (WGS) entry which is preliminary data.</text>
</comment>
<dbReference type="AlphaFoldDB" id="A0A2P6TZ34"/>
<dbReference type="EMBL" id="LHPG02000004">
    <property type="protein sequence ID" value="PRW59326.1"/>
    <property type="molecule type" value="Genomic_DNA"/>
</dbReference>
<feature type="region of interest" description="Disordered" evidence="1">
    <location>
        <begin position="129"/>
        <end position="151"/>
    </location>
</feature>
<protein>
    <submittedName>
        <fullName evidence="2">Type II secretion system</fullName>
    </submittedName>
</protein>
<accession>A0A2P6TZ34</accession>
<name>A0A2P6TZ34_CHLSO</name>
<gene>
    <name evidence="2" type="ORF">C2E21_2095</name>
</gene>
<dbReference type="Proteomes" id="UP000239899">
    <property type="component" value="Unassembled WGS sequence"/>
</dbReference>